<feature type="region of interest" description="Disordered" evidence="1">
    <location>
        <begin position="1"/>
        <end position="22"/>
    </location>
</feature>
<proteinExistence type="predicted"/>
<evidence type="ECO:0000256" key="1">
    <source>
        <dbReference type="SAM" id="MobiDB-lite"/>
    </source>
</evidence>
<dbReference type="Proteomes" id="UP000324222">
    <property type="component" value="Unassembled WGS sequence"/>
</dbReference>
<accession>A0A5B7GVD5</accession>
<evidence type="ECO:0000256" key="2">
    <source>
        <dbReference type="SAM" id="Phobius"/>
    </source>
</evidence>
<feature type="transmembrane region" description="Helical" evidence="2">
    <location>
        <begin position="103"/>
        <end position="128"/>
    </location>
</feature>
<reference evidence="3 4" key="1">
    <citation type="submission" date="2019-05" db="EMBL/GenBank/DDBJ databases">
        <title>Another draft genome of Portunus trituberculatus and its Hox gene families provides insights of decapod evolution.</title>
        <authorList>
            <person name="Jeong J.-H."/>
            <person name="Song I."/>
            <person name="Kim S."/>
            <person name="Choi T."/>
            <person name="Kim D."/>
            <person name="Ryu S."/>
            <person name="Kim W."/>
        </authorList>
    </citation>
    <scope>NUCLEOTIDE SEQUENCE [LARGE SCALE GENOMIC DNA]</scope>
    <source>
        <tissue evidence="3">Muscle</tissue>
    </source>
</reference>
<gene>
    <name evidence="3" type="ORF">E2C01_055223</name>
</gene>
<keyword evidence="2" id="KW-0472">Membrane</keyword>
<comment type="caution">
    <text evidence="3">The sequence shown here is derived from an EMBL/GenBank/DDBJ whole genome shotgun (WGS) entry which is preliminary data.</text>
</comment>
<dbReference type="EMBL" id="VSRR010018258">
    <property type="protein sequence ID" value="MPC61157.1"/>
    <property type="molecule type" value="Genomic_DNA"/>
</dbReference>
<evidence type="ECO:0000313" key="4">
    <source>
        <dbReference type="Proteomes" id="UP000324222"/>
    </source>
</evidence>
<dbReference type="AlphaFoldDB" id="A0A5B7GVD5"/>
<sequence length="144" mass="15465">MACASRPLPWRNNSRDARQRKQVQLTKVGRVTLACPGRRFPCCLPTRSALTGPCCSRDSARDRMQAAGARVSPSTSKLDLSQVPQNYNRFCEGRDGGDGGGVLYMPVPVLVGVFSCVLVVQVVVVAVIMKTCVPAVVFGVPMVV</sequence>
<protein>
    <submittedName>
        <fullName evidence="3">Uncharacterized protein</fullName>
    </submittedName>
</protein>
<evidence type="ECO:0000313" key="3">
    <source>
        <dbReference type="EMBL" id="MPC61157.1"/>
    </source>
</evidence>
<organism evidence="3 4">
    <name type="scientific">Portunus trituberculatus</name>
    <name type="common">Swimming crab</name>
    <name type="synonym">Neptunus trituberculatus</name>
    <dbReference type="NCBI Taxonomy" id="210409"/>
    <lineage>
        <taxon>Eukaryota</taxon>
        <taxon>Metazoa</taxon>
        <taxon>Ecdysozoa</taxon>
        <taxon>Arthropoda</taxon>
        <taxon>Crustacea</taxon>
        <taxon>Multicrustacea</taxon>
        <taxon>Malacostraca</taxon>
        <taxon>Eumalacostraca</taxon>
        <taxon>Eucarida</taxon>
        <taxon>Decapoda</taxon>
        <taxon>Pleocyemata</taxon>
        <taxon>Brachyura</taxon>
        <taxon>Eubrachyura</taxon>
        <taxon>Portunoidea</taxon>
        <taxon>Portunidae</taxon>
        <taxon>Portuninae</taxon>
        <taxon>Portunus</taxon>
    </lineage>
</organism>
<keyword evidence="4" id="KW-1185">Reference proteome</keyword>
<keyword evidence="2" id="KW-1133">Transmembrane helix</keyword>
<keyword evidence="2" id="KW-0812">Transmembrane</keyword>
<name>A0A5B7GVD5_PORTR</name>